<organism evidence="2 3">
    <name type="scientific">Vigna radiata var. radiata</name>
    <name type="common">Mung bean</name>
    <name type="synonym">Phaseolus aureus</name>
    <dbReference type="NCBI Taxonomy" id="3916"/>
    <lineage>
        <taxon>Eukaryota</taxon>
        <taxon>Viridiplantae</taxon>
        <taxon>Streptophyta</taxon>
        <taxon>Embryophyta</taxon>
        <taxon>Tracheophyta</taxon>
        <taxon>Spermatophyta</taxon>
        <taxon>Magnoliopsida</taxon>
        <taxon>eudicotyledons</taxon>
        <taxon>Gunneridae</taxon>
        <taxon>Pentapetalae</taxon>
        <taxon>rosids</taxon>
        <taxon>fabids</taxon>
        <taxon>Fabales</taxon>
        <taxon>Fabaceae</taxon>
        <taxon>Papilionoideae</taxon>
        <taxon>50 kb inversion clade</taxon>
        <taxon>NPAAA clade</taxon>
        <taxon>indigoferoid/millettioid clade</taxon>
        <taxon>Phaseoleae</taxon>
        <taxon>Vigna</taxon>
    </lineage>
</organism>
<dbReference type="GeneID" id="106754945"/>
<protein>
    <submittedName>
        <fullName evidence="3">Uncharacterized protein LOC106754945</fullName>
    </submittedName>
</protein>
<keyword evidence="2" id="KW-1185">Reference proteome</keyword>
<dbReference type="Proteomes" id="UP000087766">
    <property type="component" value="Unplaced"/>
</dbReference>
<dbReference type="RefSeq" id="XP_022633833.1">
    <property type="nucleotide sequence ID" value="XM_022778112.1"/>
</dbReference>
<proteinExistence type="predicted"/>
<feature type="region of interest" description="Disordered" evidence="1">
    <location>
        <begin position="23"/>
        <end position="76"/>
    </location>
</feature>
<sequence>MERKHSKWVCYCRESRKRRVKHERKYLPDLNYPPPPEESESSPHNHDKKRVKYERKFLPDLNYPPPPEELESSSSSFPHNYLKLPEISHEPTAAASAYSSKKLKMRESGSNFHWFKACCNMIINYIMSIFNKNNKKKDD</sequence>
<name>A0A3Q0EPQ7_VIGRR</name>
<reference evidence="3" key="1">
    <citation type="submission" date="2025-08" db="UniProtKB">
        <authorList>
            <consortium name="RefSeq"/>
        </authorList>
    </citation>
    <scope>IDENTIFICATION</scope>
    <source>
        <tissue evidence="3">Leaf</tissue>
    </source>
</reference>
<evidence type="ECO:0000313" key="2">
    <source>
        <dbReference type="Proteomes" id="UP000087766"/>
    </source>
</evidence>
<evidence type="ECO:0000313" key="3">
    <source>
        <dbReference type="RefSeq" id="XP_022633833.1"/>
    </source>
</evidence>
<dbReference type="AlphaFoldDB" id="A0A3Q0EPQ7"/>
<accession>A0A3Q0EPQ7</accession>
<gene>
    <name evidence="3" type="primary">LOC106754945</name>
</gene>
<evidence type="ECO:0000256" key="1">
    <source>
        <dbReference type="SAM" id="MobiDB-lite"/>
    </source>
</evidence>
<dbReference type="KEGG" id="vra:106754945"/>